<keyword evidence="1" id="KW-0812">Transmembrane</keyword>
<keyword evidence="1" id="KW-0472">Membrane</keyword>
<dbReference type="GeneID" id="39986688"/>
<name>A0A1X0NSY2_9TRYP</name>
<sequence>MFIPAWFVGSELGHQCAELLLAAIVGVLLYYIPLCIAKRQGNIKIITLLEPVAQAIAAGVVSFSCFAMLQPLLPSFTHGGLASPDVLYFLGGMAAGGGLVLQTHHYFGDASSNAATAAMLAHGAAEGAGLGLLVGTPAFAALFQSQVLHGVPDGMLVATASLERSGLLRTLLAAAVARAGQAGAFYAVATCSPAVSEEAVWTGEGVAFGSMAVMMWQELAQPAKQRLGKVRAAAIATIAAAVTYLLFD</sequence>
<protein>
    <recommendedName>
        <fullName evidence="4">Zinc transporter</fullName>
    </recommendedName>
</protein>
<keyword evidence="1" id="KW-1133">Transmembrane helix</keyword>
<dbReference type="EMBL" id="NBCO01000020">
    <property type="protein sequence ID" value="ORC87814.1"/>
    <property type="molecule type" value="Genomic_DNA"/>
</dbReference>
<evidence type="ECO:0000313" key="2">
    <source>
        <dbReference type="EMBL" id="ORC87814.1"/>
    </source>
</evidence>
<dbReference type="Proteomes" id="UP000192257">
    <property type="component" value="Unassembled WGS sequence"/>
</dbReference>
<feature type="transmembrane region" description="Helical" evidence="1">
    <location>
        <begin position="230"/>
        <end position="247"/>
    </location>
</feature>
<dbReference type="OrthoDB" id="252019at2759"/>
<dbReference type="AlphaFoldDB" id="A0A1X0NSY2"/>
<reference evidence="2 3" key="1">
    <citation type="submission" date="2017-03" db="EMBL/GenBank/DDBJ databases">
        <title>An alternative strategy for trypanosome survival in the mammalian bloodstream revealed through genome and transcriptome analysis of the ubiquitous bovine parasite Trypanosoma (Megatrypanum) theileri.</title>
        <authorList>
            <person name="Kelly S."/>
            <person name="Ivens A."/>
            <person name="Mott A."/>
            <person name="O'Neill E."/>
            <person name="Emms D."/>
            <person name="Macleod O."/>
            <person name="Voorheis P."/>
            <person name="Matthews J."/>
            <person name="Matthews K."/>
            <person name="Carrington M."/>
        </authorList>
    </citation>
    <scope>NUCLEOTIDE SEQUENCE [LARGE SCALE GENOMIC DNA]</scope>
    <source>
        <strain evidence="2">Edinburgh</strain>
    </source>
</reference>
<feature type="transmembrane region" description="Helical" evidence="1">
    <location>
        <begin position="81"/>
        <end position="101"/>
    </location>
</feature>
<evidence type="ECO:0008006" key="4">
    <source>
        <dbReference type="Google" id="ProtNLM"/>
    </source>
</evidence>
<proteinExistence type="predicted"/>
<evidence type="ECO:0000313" key="3">
    <source>
        <dbReference type="Proteomes" id="UP000192257"/>
    </source>
</evidence>
<dbReference type="VEuPathDB" id="TriTrypDB:TM35_000202230"/>
<dbReference type="RefSeq" id="XP_028881880.1">
    <property type="nucleotide sequence ID" value="XM_029026908.1"/>
</dbReference>
<evidence type="ECO:0000256" key="1">
    <source>
        <dbReference type="SAM" id="Phobius"/>
    </source>
</evidence>
<feature type="transmembrane region" description="Helical" evidence="1">
    <location>
        <begin position="12"/>
        <end position="33"/>
    </location>
</feature>
<accession>A0A1X0NSY2</accession>
<organism evidence="2 3">
    <name type="scientific">Trypanosoma theileri</name>
    <dbReference type="NCBI Taxonomy" id="67003"/>
    <lineage>
        <taxon>Eukaryota</taxon>
        <taxon>Discoba</taxon>
        <taxon>Euglenozoa</taxon>
        <taxon>Kinetoplastea</taxon>
        <taxon>Metakinetoplastina</taxon>
        <taxon>Trypanosomatida</taxon>
        <taxon>Trypanosomatidae</taxon>
        <taxon>Trypanosoma</taxon>
    </lineage>
</organism>
<comment type="caution">
    <text evidence="2">The sequence shown here is derived from an EMBL/GenBank/DDBJ whole genome shotgun (WGS) entry which is preliminary data.</text>
</comment>
<gene>
    <name evidence="2" type="ORF">TM35_000202230</name>
</gene>
<feature type="transmembrane region" description="Helical" evidence="1">
    <location>
        <begin position="45"/>
        <end position="69"/>
    </location>
</feature>
<keyword evidence="3" id="KW-1185">Reference proteome</keyword>